<feature type="compositionally biased region" description="Basic and acidic residues" evidence="1">
    <location>
        <begin position="347"/>
        <end position="357"/>
    </location>
</feature>
<feature type="region of interest" description="Disordered" evidence="1">
    <location>
        <begin position="197"/>
        <end position="378"/>
    </location>
</feature>
<sequence length="378" mass="42762">MVHLLCVCAALLFGIGSLEIVQGFPTSSVAPSSGSGNTTSSPSCVGGSTESNLTLVCNLQYQLTILLKRYNTSNLAINPVWYGPVLNNRLTATDDCRLPFHKQLNVYNHLFERVKLEYARVRSRKFKNLTQRQITAIASLQDKLKASCTADGEDGCSEMNRDHVPAEASNAAIEAQEDTAHAWGLGLVETLLKRLEPLDNGCSSNSRRRRRRGERKDRTKKNRRRGGRKNRRQRKNKKADKKADKKTKDRSEKRGGRAERREKRRRNRKSRVDDDNSTEVNNAITAATTTTNNDNNDKVVTDASEHAVGISTNDVEQVNINVANGKDSSSSDSDAKKKRRNRRRDRKNKDKRRDSKNRDKKRRKSKGRRNRRRKSSSS</sequence>
<dbReference type="Proteomes" id="UP001374579">
    <property type="component" value="Unassembled WGS sequence"/>
</dbReference>
<name>A0AAN9BP47_9CAEN</name>
<feature type="compositionally biased region" description="Low complexity" evidence="1">
    <location>
        <begin position="280"/>
        <end position="294"/>
    </location>
</feature>
<reference evidence="3 4" key="1">
    <citation type="submission" date="2024-02" db="EMBL/GenBank/DDBJ databases">
        <title>Chromosome-scale genome assembly of the rough periwinkle Littorina saxatilis.</title>
        <authorList>
            <person name="De Jode A."/>
            <person name="Faria R."/>
            <person name="Formenti G."/>
            <person name="Sims Y."/>
            <person name="Smith T.P."/>
            <person name="Tracey A."/>
            <person name="Wood J.M.D."/>
            <person name="Zagrodzka Z.B."/>
            <person name="Johannesson K."/>
            <person name="Butlin R.K."/>
            <person name="Leder E.H."/>
        </authorList>
    </citation>
    <scope>NUCLEOTIDE SEQUENCE [LARGE SCALE GENOMIC DNA]</scope>
    <source>
        <strain evidence="3">Snail1</strain>
        <tissue evidence="3">Muscle</tissue>
    </source>
</reference>
<feature type="compositionally biased region" description="Basic residues" evidence="1">
    <location>
        <begin position="206"/>
        <end position="240"/>
    </location>
</feature>
<feature type="chain" id="PRO_5042945199" evidence="2">
    <location>
        <begin position="24"/>
        <end position="378"/>
    </location>
</feature>
<accession>A0AAN9BP47</accession>
<feature type="compositionally biased region" description="Basic residues" evidence="1">
    <location>
        <begin position="336"/>
        <end position="346"/>
    </location>
</feature>
<keyword evidence="4" id="KW-1185">Reference proteome</keyword>
<evidence type="ECO:0000313" key="4">
    <source>
        <dbReference type="Proteomes" id="UP001374579"/>
    </source>
</evidence>
<dbReference type="AlphaFoldDB" id="A0AAN9BP47"/>
<dbReference type="EMBL" id="JBAMIC010000003">
    <property type="protein sequence ID" value="KAK7109177.1"/>
    <property type="molecule type" value="Genomic_DNA"/>
</dbReference>
<gene>
    <name evidence="3" type="ORF">V1264_013265</name>
</gene>
<feature type="compositionally biased region" description="Basic residues" evidence="1">
    <location>
        <begin position="358"/>
        <end position="378"/>
    </location>
</feature>
<comment type="caution">
    <text evidence="3">The sequence shown here is derived from an EMBL/GenBank/DDBJ whole genome shotgun (WGS) entry which is preliminary data.</text>
</comment>
<feature type="compositionally biased region" description="Basic and acidic residues" evidence="1">
    <location>
        <begin position="241"/>
        <end position="261"/>
    </location>
</feature>
<feature type="compositionally biased region" description="Basic and acidic residues" evidence="1">
    <location>
        <begin position="295"/>
        <end position="305"/>
    </location>
</feature>
<feature type="compositionally biased region" description="Polar residues" evidence="1">
    <location>
        <begin position="310"/>
        <end position="322"/>
    </location>
</feature>
<evidence type="ECO:0000313" key="3">
    <source>
        <dbReference type="EMBL" id="KAK7109177.1"/>
    </source>
</evidence>
<keyword evidence="2" id="KW-0732">Signal</keyword>
<organism evidence="3 4">
    <name type="scientific">Littorina saxatilis</name>
    <dbReference type="NCBI Taxonomy" id="31220"/>
    <lineage>
        <taxon>Eukaryota</taxon>
        <taxon>Metazoa</taxon>
        <taxon>Spiralia</taxon>
        <taxon>Lophotrochozoa</taxon>
        <taxon>Mollusca</taxon>
        <taxon>Gastropoda</taxon>
        <taxon>Caenogastropoda</taxon>
        <taxon>Littorinimorpha</taxon>
        <taxon>Littorinoidea</taxon>
        <taxon>Littorinidae</taxon>
        <taxon>Littorina</taxon>
    </lineage>
</organism>
<feature type="signal peptide" evidence="2">
    <location>
        <begin position="1"/>
        <end position="23"/>
    </location>
</feature>
<evidence type="ECO:0000256" key="1">
    <source>
        <dbReference type="SAM" id="MobiDB-lite"/>
    </source>
</evidence>
<evidence type="ECO:0000256" key="2">
    <source>
        <dbReference type="SAM" id="SignalP"/>
    </source>
</evidence>
<protein>
    <submittedName>
        <fullName evidence="3">Uncharacterized protein</fullName>
    </submittedName>
</protein>
<proteinExistence type="predicted"/>